<dbReference type="GO" id="GO:0004359">
    <property type="term" value="F:glutaminase activity"/>
    <property type="evidence" value="ECO:0007669"/>
    <property type="project" value="UniProtKB-EC"/>
</dbReference>
<evidence type="ECO:0000256" key="8">
    <source>
        <dbReference type="ARBA" id="ARBA00047838"/>
    </source>
</evidence>
<dbReference type="RefSeq" id="WP_142942419.1">
    <property type="nucleotide sequence ID" value="NZ_VIKR01000003.1"/>
</dbReference>
<dbReference type="PANTHER" id="PTHR42701">
    <property type="entry name" value="IMIDAZOLE GLYCEROL PHOSPHATE SYNTHASE SUBUNIT HISH"/>
    <property type="match status" value="1"/>
</dbReference>
<protein>
    <submittedName>
        <fullName evidence="12">Imidazole glycerol phosphate synthase subunit HisH</fullName>
    </submittedName>
</protein>
<comment type="catalytic activity">
    <reaction evidence="8">
        <text>5-[(5-phospho-1-deoxy-D-ribulos-1-ylimino)methylamino]-1-(5-phospho-beta-D-ribosyl)imidazole-4-carboxamide + L-glutamine = D-erythro-1-(imidazol-4-yl)glycerol 3-phosphate + 5-amino-1-(5-phospho-beta-D-ribosyl)imidazole-4-carboxamide + L-glutamate + H(+)</text>
        <dbReference type="Rhea" id="RHEA:24793"/>
        <dbReference type="ChEBI" id="CHEBI:15378"/>
        <dbReference type="ChEBI" id="CHEBI:29985"/>
        <dbReference type="ChEBI" id="CHEBI:58278"/>
        <dbReference type="ChEBI" id="CHEBI:58359"/>
        <dbReference type="ChEBI" id="CHEBI:58475"/>
        <dbReference type="ChEBI" id="CHEBI:58525"/>
        <dbReference type="EC" id="4.3.2.10"/>
    </reaction>
</comment>
<dbReference type="PROSITE" id="PS51273">
    <property type="entry name" value="GATASE_TYPE_1"/>
    <property type="match status" value="1"/>
</dbReference>
<comment type="catalytic activity">
    <reaction evidence="9">
        <text>L-glutamine + H2O = L-glutamate + NH4(+)</text>
        <dbReference type="Rhea" id="RHEA:15889"/>
        <dbReference type="ChEBI" id="CHEBI:15377"/>
        <dbReference type="ChEBI" id="CHEBI:28938"/>
        <dbReference type="ChEBI" id="CHEBI:29985"/>
        <dbReference type="ChEBI" id="CHEBI:58359"/>
        <dbReference type="EC" id="3.5.1.2"/>
    </reaction>
</comment>
<evidence type="ECO:0000256" key="4">
    <source>
        <dbReference type="ARBA" id="ARBA00022801"/>
    </source>
</evidence>
<evidence type="ECO:0000256" key="5">
    <source>
        <dbReference type="ARBA" id="ARBA00022962"/>
    </source>
</evidence>
<evidence type="ECO:0000259" key="11">
    <source>
        <dbReference type="Pfam" id="PF00117"/>
    </source>
</evidence>
<keyword evidence="7" id="KW-0456">Lyase</keyword>
<evidence type="ECO:0000256" key="3">
    <source>
        <dbReference type="ARBA" id="ARBA00022605"/>
    </source>
</evidence>
<evidence type="ECO:0000256" key="2">
    <source>
        <dbReference type="ARBA" id="ARBA00011152"/>
    </source>
</evidence>
<gene>
    <name evidence="12" type="primary">hisH</name>
    <name evidence="12" type="ORF">FLL45_12640</name>
</gene>
<comment type="pathway">
    <text evidence="1">Amino-acid biosynthesis; L-histidine biosynthesis; L-histidine from 5-phospho-alpha-D-ribose 1-diphosphate: step 5/9.</text>
</comment>
<sequence>MKKVLIIDTKAGNLFSLQAAIERLGFLSTIEETPSNEQYDAIVIPGQGRFGTVMKNIIANGWDEYLNDARKTNLPIFGICVGMQIFFEASDEDPGIAGLAWFKGQAQALDFPKKPMVGWANLTSNVWPNAKVYFVNSYAVKASEYSIANTTYGEQFCAAVKNGNFIGVQFHPEKSSQQGSEIIAMALNQSLKEGVTDDAV</sequence>
<feature type="domain" description="Glutamine amidotransferase" evidence="11">
    <location>
        <begin position="7"/>
        <end position="183"/>
    </location>
</feature>
<dbReference type="PIRSF" id="PIRSF000495">
    <property type="entry name" value="Amidotransf_hisH"/>
    <property type="match status" value="1"/>
</dbReference>
<dbReference type="InterPro" id="IPR010139">
    <property type="entry name" value="Imidazole-glycPsynth_HisH"/>
</dbReference>
<dbReference type="GO" id="GO:0000107">
    <property type="term" value="F:imidazoleglycerol-phosphate synthase activity"/>
    <property type="evidence" value="ECO:0007669"/>
    <property type="project" value="RHEA"/>
</dbReference>
<dbReference type="InterPro" id="IPR029062">
    <property type="entry name" value="Class_I_gatase-like"/>
</dbReference>
<evidence type="ECO:0000313" key="13">
    <source>
        <dbReference type="Proteomes" id="UP000317839"/>
    </source>
</evidence>
<feature type="active site" description="Nucleophile" evidence="10">
    <location>
        <position position="80"/>
    </location>
</feature>
<dbReference type="InterPro" id="IPR017926">
    <property type="entry name" value="GATASE"/>
</dbReference>
<dbReference type="SUPFAM" id="SSF52317">
    <property type="entry name" value="Class I glutamine amidotransferase-like"/>
    <property type="match status" value="1"/>
</dbReference>
<dbReference type="AlphaFoldDB" id="A0A545T917"/>
<keyword evidence="13" id="KW-1185">Reference proteome</keyword>
<name>A0A545T917_9GAMM</name>
<reference evidence="12 13" key="1">
    <citation type="submission" date="2019-06" db="EMBL/GenBank/DDBJ databases">
        <title>Draft genome of Aliikangiella marina GYP-15.</title>
        <authorList>
            <person name="Wang G."/>
        </authorList>
    </citation>
    <scope>NUCLEOTIDE SEQUENCE [LARGE SCALE GENOMIC DNA]</scope>
    <source>
        <strain evidence="12 13">GYP-15</strain>
    </source>
</reference>
<evidence type="ECO:0000256" key="7">
    <source>
        <dbReference type="ARBA" id="ARBA00023239"/>
    </source>
</evidence>
<feature type="active site" evidence="10">
    <location>
        <position position="173"/>
    </location>
</feature>
<keyword evidence="4" id="KW-0378">Hydrolase</keyword>
<organism evidence="12 13">
    <name type="scientific">Aliikangiella marina</name>
    <dbReference type="NCBI Taxonomy" id="1712262"/>
    <lineage>
        <taxon>Bacteria</taxon>
        <taxon>Pseudomonadati</taxon>
        <taxon>Pseudomonadota</taxon>
        <taxon>Gammaproteobacteria</taxon>
        <taxon>Oceanospirillales</taxon>
        <taxon>Pleioneaceae</taxon>
        <taxon>Aliikangiella</taxon>
    </lineage>
</organism>
<dbReference type="Proteomes" id="UP000317839">
    <property type="component" value="Unassembled WGS sequence"/>
</dbReference>
<evidence type="ECO:0000256" key="6">
    <source>
        <dbReference type="ARBA" id="ARBA00023102"/>
    </source>
</evidence>
<keyword evidence="6" id="KW-0368">Histidine biosynthesis</keyword>
<dbReference type="PANTHER" id="PTHR42701:SF1">
    <property type="entry name" value="IMIDAZOLE GLYCEROL PHOSPHATE SYNTHASE SUBUNIT HISH"/>
    <property type="match status" value="1"/>
</dbReference>
<feature type="active site" evidence="10">
    <location>
        <position position="171"/>
    </location>
</feature>
<dbReference type="OrthoDB" id="9807137at2"/>
<keyword evidence="5" id="KW-0315">Glutamine amidotransferase</keyword>
<evidence type="ECO:0000313" key="12">
    <source>
        <dbReference type="EMBL" id="TQV73711.1"/>
    </source>
</evidence>
<dbReference type="GO" id="GO:0000105">
    <property type="term" value="P:L-histidine biosynthetic process"/>
    <property type="evidence" value="ECO:0007669"/>
    <property type="project" value="UniProtKB-UniPathway"/>
</dbReference>
<comment type="subunit">
    <text evidence="2">Heterodimer of HisH and HisF.</text>
</comment>
<evidence type="ECO:0000256" key="9">
    <source>
        <dbReference type="ARBA" id="ARBA00049534"/>
    </source>
</evidence>
<dbReference type="EMBL" id="VIKR01000003">
    <property type="protein sequence ID" value="TQV73711.1"/>
    <property type="molecule type" value="Genomic_DNA"/>
</dbReference>
<dbReference type="GO" id="GO:0016829">
    <property type="term" value="F:lyase activity"/>
    <property type="evidence" value="ECO:0007669"/>
    <property type="project" value="UniProtKB-KW"/>
</dbReference>
<accession>A0A545T917</accession>
<dbReference type="Gene3D" id="3.40.50.880">
    <property type="match status" value="1"/>
</dbReference>
<proteinExistence type="predicted"/>
<dbReference type="Pfam" id="PF00117">
    <property type="entry name" value="GATase"/>
    <property type="match status" value="1"/>
</dbReference>
<dbReference type="UniPathway" id="UPA00031">
    <property type="reaction ID" value="UER00010"/>
</dbReference>
<evidence type="ECO:0000256" key="1">
    <source>
        <dbReference type="ARBA" id="ARBA00005091"/>
    </source>
</evidence>
<comment type="caution">
    <text evidence="12">The sequence shown here is derived from an EMBL/GenBank/DDBJ whole genome shotgun (WGS) entry which is preliminary data.</text>
</comment>
<dbReference type="NCBIfam" id="TIGR01855">
    <property type="entry name" value="IMP_synth_hisH"/>
    <property type="match status" value="1"/>
</dbReference>
<evidence type="ECO:0000256" key="10">
    <source>
        <dbReference type="PIRSR" id="PIRSR000495-1"/>
    </source>
</evidence>
<keyword evidence="3" id="KW-0028">Amino-acid biosynthesis</keyword>